<evidence type="ECO:0000256" key="6">
    <source>
        <dbReference type="ARBA" id="ARBA00022729"/>
    </source>
</evidence>
<reference evidence="23" key="1">
    <citation type="submission" date="2016-06" db="EMBL/GenBank/DDBJ databases">
        <title>Parallel loss of symbiosis genes in relatives of nitrogen-fixing non-legume Parasponia.</title>
        <authorList>
            <person name="Van Velzen R."/>
            <person name="Holmer R."/>
            <person name="Bu F."/>
            <person name="Rutten L."/>
            <person name="Van Zeijl A."/>
            <person name="Liu W."/>
            <person name="Santuari L."/>
            <person name="Cao Q."/>
            <person name="Sharma T."/>
            <person name="Shen D."/>
            <person name="Roswanjaya Y."/>
            <person name="Wardhani T."/>
            <person name="Kalhor M.S."/>
            <person name="Jansen J."/>
            <person name="Van den Hoogen J."/>
            <person name="Gungor B."/>
            <person name="Hartog M."/>
            <person name="Hontelez J."/>
            <person name="Verver J."/>
            <person name="Yang W.-C."/>
            <person name="Schijlen E."/>
            <person name="Repin R."/>
            <person name="Schilthuizen M."/>
            <person name="Schranz E."/>
            <person name="Heidstra R."/>
            <person name="Miyata K."/>
            <person name="Fedorova E."/>
            <person name="Kohlen W."/>
            <person name="Bisseling T."/>
            <person name="Smit S."/>
            <person name="Geurts R."/>
        </authorList>
    </citation>
    <scope>NUCLEOTIDE SEQUENCE [LARGE SCALE GENOMIC DNA]</scope>
    <source>
        <strain evidence="23">cv. RG33-2</strain>
    </source>
</reference>
<feature type="chain" id="PRO_5015168478" description="non-specific serine/threonine protein kinase" evidence="19">
    <location>
        <begin position="25"/>
        <end position="663"/>
    </location>
</feature>
<dbReference type="FunFam" id="1.10.510.10:FF:001697">
    <property type="entry name" value="Uncharacterized protein"/>
    <property type="match status" value="1"/>
</dbReference>
<evidence type="ECO:0000256" key="8">
    <source>
        <dbReference type="ARBA" id="ARBA00022741"/>
    </source>
</evidence>
<dbReference type="Proteomes" id="UP000237000">
    <property type="component" value="Unassembled WGS sequence"/>
</dbReference>
<evidence type="ECO:0000256" key="13">
    <source>
        <dbReference type="ARBA" id="ARBA00023157"/>
    </source>
</evidence>
<dbReference type="Pfam" id="PF07714">
    <property type="entry name" value="PK_Tyr_Ser-Thr"/>
    <property type="match status" value="1"/>
</dbReference>
<comment type="subcellular location">
    <subcellularLocation>
        <location evidence="1">Membrane</location>
        <topology evidence="1">Single-pass membrane protein</topology>
    </subcellularLocation>
</comment>
<evidence type="ECO:0000313" key="22">
    <source>
        <dbReference type="EMBL" id="PON85320.1"/>
    </source>
</evidence>
<dbReference type="CDD" id="cd14066">
    <property type="entry name" value="STKc_IRAK"/>
    <property type="match status" value="1"/>
</dbReference>
<dbReference type="Gene3D" id="3.30.430.20">
    <property type="entry name" value="Gnk2 domain, C-X8-C-X2-C motif"/>
    <property type="match status" value="2"/>
</dbReference>
<feature type="domain" description="Gnk2-homologous" evidence="21">
    <location>
        <begin position="134"/>
        <end position="241"/>
    </location>
</feature>
<dbReference type="GO" id="GO:0004674">
    <property type="term" value="F:protein serine/threonine kinase activity"/>
    <property type="evidence" value="ECO:0007669"/>
    <property type="project" value="UniProtKB-KW"/>
</dbReference>
<keyword evidence="10 18" id="KW-0067">ATP-binding</keyword>
<evidence type="ECO:0000256" key="4">
    <source>
        <dbReference type="ARBA" id="ARBA00022679"/>
    </source>
</evidence>
<dbReference type="InterPro" id="IPR017441">
    <property type="entry name" value="Protein_kinase_ATP_BS"/>
</dbReference>
<keyword evidence="12" id="KW-0472">Membrane</keyword>
<dbReference type="OrthoDB" id="1908162at2759"/>
<dbReference type="InterPro" id="IPR001245">
    <property type="entry name" value="Ser-Thr/Tyr_kinase_cat_dom"/>
</dbReference>
<dbReference type="EC" id="2.7.11.1" evidence="2"/>
<evidence type="ECO:0000256" key="1">
    <source>
        <dbReference type="ARBA" id="ARBA00004167"/>
    </source>
</evidence>
<comment type="catalytic activity">
    <reaction evidence="17">
        <text>L-seryl-[protein] + ATP = O-phospho-L-seryl-[protein] + ADP + H(+)</text>
        <dbReference type="Rhea" id="RHEA:17989"/>
        <dbReference type="Rhea" id="RHEA-COMP:9863"/>
        <dbReference type="Rhea" id="RHEA-COMP:11604"/>
        <dbReference type="ChEBI" id="CHEBI:15378"/>
        <dbReference type="ChEBI" id="CHEBI:29999"/>
        <dbReference type="ChEBI" id="CHEBI:30616"/>
        <dbReference type="ChEBI" id="CHEBI:83421"/>
        <dbReference type="ChEBI" id="CHEBI:456216"/>
        <dbReference type="EC" id="2.7.11.1"/>
    </reaction>
</comment>
<keyword evidence="15" id="KW-0325">Glycoprotein</keyword>
<evidence type="ECO:0000256" key="18">
    <source>
        <dbReference type="PROSITE-ProRule" id="PRU10141"/>
    </source>
</evidence>
<dbReference type="PANTHER" id="PTHR27002:SF123">
    <property type="entry name" value="CYSTEINE-RICH RECEPTOR-LIKE PROTEIN KINASE 45"/>
    <property type="match status" value="1"/>
</dbReference>
<dbReference type="PANTHER" id="PTHR27002">
    <property type="entry name" value="RECEPTOR-LIKE SERINE/THREONINE-PROTEIN KINASE SD1-8"/>
    <property type="match status" value="1"/>
</dbReference>
<evidence type="ECO:0000256" key="12">
    <source>
        <dbReference type="ARBA" id="ARBA00023136"/>
    </source>
</evidence>
<keyword evidence="14" id="KW-0675">Receptor</keyword>
<dbReference type="GO" id="GO:0005524">
    <property type="term" value="F:ATP binding"/>
    <property type="evidence" value="ECO:0007669"/>
    <property type="project" value="UniProtKB-UniRule"/>
</dbReference>
<gene>
    <name evidence="22" type="ORF">TorRG33x02_188470</name>
</gene>
<feature type="domain" description="Gnk2-homologous" evidence="21">
    <location>
        <begin position="24"/>
        <end position="126"/>
    </location>
</feature>
<dbReference type="InterPro" id="IPR000719">
    <property type="entry name" value="Prot_kinase_dom"/>
</dbReference>
<keyword evidence="3" id="KW-0723">Serine/threonine-protein kinase</keyword>
<keyword evidence="13" id="KW-1015">Disulfide bond</keyword>
<feature type="signal peptide" evidence="19">
    <location>
        <begin position="1"/>
        <end position="24"/>
    </location>
</feature>
<dbReference type="EMBL" id="JXTC01000149">
    <property type="protein sequence ID" value="PON85320.1"/>
    <property type="molecule type" value="Genomic_DNA"/>
</dbReference>
<sequence length="663" mass="73794">MDKEAISAMLCSLIALSLLTPVNPNPLQKYCDGAELSNNKSPFDKNLNILLQSLISSTPLTGYNHTSFGNGSGRVYGQALCRGDVGAMDCQKCLENASQEVTTYCQRKQAIMWYDLCQIRYSSQSFFRMMVYAGKEPDKNYSRENVSRPDQFRRTLKEFITGLSDYAAYIDSEIMFAMGDTKYSKKGKVYGLVQCTRDITETECRNCLTNALGDLKACCSSKERGFVFSSSCSVRFDISPFYNTSSSKANKYKAGQKAGQKGKKWKVVVIASCTSSALAILICSCAVYLWWNKGSKQDEVKSQSALLPYSQSPRVITMTDKDDEPVGTEELPFMDLSTICAATSEFSDLNKLGQGGFGSVYKGVLPDGKEVAVKRLSRKSWQGEEEFKNELVLIAKLQHRNLVRLLGCAVEGVEKILVYEFMPNKSLDSFIFDSEKRSLLEWKTRYNIIKGIARGLLYLHEDSRLRIIHRDLKPSNVLLDNEMVAKISDFGLARIFCEDQNTANTRKVVGTYGYMAPEYAMQGQFSTKSDVFSFGIILLEIISGKKNSSSILDEKSQTLIRYAWQLWREGKELVFVDPLMESSPIEDVVRCMQIGLLCVQEDPADRPTMSTVVALLGSGTISLPQPRQPAFSVPKVIPIKQSSITNNSVTGLTASSASSTTQP</sequence>
<dbReference type="AlphaFoldDB" id="A0A2P5EIE6"/>
<organism evidence="22 23">
    <name type="scientific">Trema orientale</name>
    <name type="common">Charcoal tree</name>
    <name type="synonym">Celtis orientalis</name>
    <dbReference type="NCBI Taxonomy" id="63057"/>
    <lineage>
        <taxon>Eukaryota</taxon>
        <taxon>Viridiplantae</taxon>
        <taxon>Streptophyta</taxon>
        <taxon>Embryophyta</taxon>
        <taxon>Tracheophyta</taxon>
        <taxon>Spermatophyta</taxon>
        <taxon>Magnoliopsida</taxon>
        <taxon>eudicotyledons</taxon>
        <taxon>Gunneridae</taxon>
        <taxon>Pentapetalae</taxon>
        <taxon>rosids</taxon>
        <taxon>fabids</taxon>
        <taxon>Rosales</taxon>
        <taxon>Cannabaceae</taxon>
        <taxon>Trema</taxon>
    </lineage>
</organism>
<dbReference type="Pfam" id="PF01657">
    <property type="entry name" value="Stress-antifung"/>
    <property type="match status" value="2"/>
</dbReference>
<name>A0A2P5EIE6_TREOI</name>
<protein>
    <recommendedName>
        <fullName evidence="2">non-specific serine/threonine protein kinase</fullName>
        <ecNumber evidence="2">2.7.11.1</ecNumber>
    </recommendedName>
</protein>
<accession>A0A2P5EIE6</accession>
<dbReference type="InParanoid" id="A0A2P5EIE6"/>
<dbReference type="PROSITE" id="PS51473">
    <property type="entry name" value="GNK2"/>
    <property type="match status" value="2"/>
</dbReference>
<feature type="domain" description="Protein kinase" evidence="20">
    <location>
        <begin position="346"/>
        <end position="631"/>
    </location>
</feature>
<evidence type="ECO:0000256" key="19">
    <source>
        <dbReference type="SAM" id="SignalP"/>
    </source>
</evidence>
<keyword evidence="9 22" id="KW-0418">Kinase</keyword>
<dbReference type="Gene3D" id="3.30.200.20">
    <property type="entry name" value="Phosphorylase Kinase, domain 1"/>
    <property type="match status" value="1"/>
</dbReference>
<comment type="caution">
    <text evidence="22">The sequence shown here is derived from an EMBL/GenBank/DDBJ whole genome shotgun (WGS) entry which is preliminary data.</text>
</comment>
<dbReference type="GO" id="GO:0005886">
    <property type="term" value="C:plasma membrane"/>
    <property type="evidence" value="ECO:0007669"/>
    <property type="project" value="TreeGrafter"/>
</dbReference>
<evidence type="ECO:0000256" key="3">
    <source>
        <dbReference type="ARBA" id="ARBA00022527"/>
    </source>
</evidence>
<keyword evidence="11" id="KW-1133">Transmembrane helix</keyword>
<evidence type="ECO:0000259" key="21">
    <source>
        <dbReference type="PROSITE" id="PS51473"/>
    </source>
</evidence>
<keyword evidence="8 18" id="KW-0547">Nucleotide-binding</keyword>
<dbReference type="CDD" id="cd23509">
    <property type="entry name" value="Gnk2-like"/>
    <property type="match status" value="2"/>
</dbReference>
<dbReference type="STRING" id="63057.A0A2P5EIE6"/>
<evidence type="ECO:0000256" key="10">
    <source>
        <dbReference type="ARBA" id="ARBA00022840"/>
    </source>
</evidence>
<dbReference type="SUPFAM" id="SSF56112">
    <property type="entry name" value="Protein kinase-like (PK-like)"/>
    <property type="match status" value="1"/>
</dbReference>
<keyword evidence="7" id="KW-0677">Repeat</keyword>
<dbReference type="InterPro" id="IPR038408">
    <property type="entry name" value="GNK2_sf"/>
</dbReference>
<evidence type="ECO:0000259" key="20">
    <source>
        <dbReference type="PROSITE" id="PS50011"/>
    </source>
</evidence>
<keyword evidence="4" id="KW-0808">Transferase</keyword>
<dbReference type="InterPro" id="IPR008271">
    <property type="entry name" value="Ser/Thr_kinase_AS"/>
</dbReference>
<evidence type="ECO:0000313" key="23">
    <source>
        <dbReference type="Proteomes" id="UP000237000"/>
    </source>
</evidence>
<feature type="binding site" evidence="18">
    <location>
        <position position="374"/>
    </location>
    <ligand>
        <name>ATP</name>
        <dbReference type="ChEBI" id="CHEBI:30616"/>
    </ligand>
</feature>
<evidence type="ECO:0000256" key="15">
    <source>
        <dbReference type="ARBA" id="ARBA00023180"/>
    </source>
</evidence>
<dbReference type="PROSITE" id="PS00107">
    <property type="entry name" value="PROTEIN_KINASE_ATP"/>
    <property type="match status" value="1"/>
</dbReference>
<proteinExistence type="predicted"/>
<dbReference type="FunFam" id="3.30.200.20:FF:000195">
    <property type="entry name" value="G-type lectin S-receptor-like serine/threonine-protein kinase"/>
    <property type="match status" value="1"/>
</dbReference>
<dbReference type="Gene3D" id="1.10.510.10">
    <property type="entry name" value="Transferase(Phosphotransferase) domain 1"/>
    <property type="match status" value="1"/>
</dbReference>
<keyword evidence="6 19" id="KW-0732">Signal</keyword>
<dbReference type="PROSITE" id="PS00108">
    <property type="entry name" value="PROTEIN_KINASE_ST"/>
    <property type="match status" value="1"/>
</dbReference>
<dbReference type="SMART" id="SM00220">
    <property type="entry name" value="S_TKc"/>
    <property type="match status" value="1"/>
</dbReference>
<dbReference type="FunFam" id="3.30.430.20:FF:000002">
    <property type="entry name" value="Cysteine-rich receptor-like protein kinase 10"/>
    <property type="match status" value="1"/>
</dbReference>
<dbReference type="PROSITE" id="PS50011">
    <property type="entry name" value="PROTEIN_KINASE_DOM"/>
    <property type="match status" value="1"/>
</dbReference>
<evidence type="ECO:0000256" key="16">
    <source>
        <dbReference type="ARBA" id="ARBA00047899"/>
    </source>
</evidence>
<evidence type="ECO:0000256" key="2">
    <source>
        <dbReference type="ARBA" id="ARBA00012513"/>
    </source>
</evidence>
<keyword evidence="5" id="KW-0812">Transmembrane</keyword>
<evidence type="ECO:0000256" key="9">
    <source>
        <dbReference type="ARBA" id="ARBA00022777"/>
    </source>
</evidence>
<evidence type="ECO:0000256" key="11">
    <source>
        <dbReference type="ARBA" id="ARBA00022989"/>
    </source>
</evidence>
<evidence type="ECO:0000256" key="7">
    <source>
        <dbReference type="ARBA" id="ARBA00022737"/>
    </source>
</evidence>
<evidence type="ECO:0000256" key="17">
    <source>
        <dbReference type="ARBA" id="ARBA00048679"/>
    </source>
</evidence>
<comment type="catalytic activity">
    <reaction evidence="16">
        <text>L-threonyl-[protein] + ATP = O-phospho-L-threonyl-[protein] + ADP + H(+)</text>
        <dbReference type="Rhea" id="RHEA:46608"/>
        <dbReference type="Rhea" id="RHEA-COMP:11060"/>
        <dbReference type="Rhea" id="RHEA-COMP:11605"/>
        <dbReference type="ChEBI" id="CHEBI:15378"/>
        <dbReference type="ChEBI" id="CHEBI:30013"/>
        <dbReference type="ChEBI" id="CHEBI:30616"/>
        <dbReference type="ChEBI" id="CHEBI:61977"/>
        <dbReference type="ChEBI" id="CHEBI:456216"/>
        <dbReference type="EC" id="2.7.11.1"/>
    </reaction>
</comment>
<keyword evidence="23" id="KW-1185">Reference proteome</keyword>
<evidence type="ECO:0000256" key="5">
    <source>
        <dbReference type="ARBA" id="ARBA00022692"/>
    </source>
</evidence>
<evidence type="ECO:0000256" key="14">
    <source>
        <dbReference type="ARBA" id="ARBA00023170"/>
    </source>
</evidence>
<dbReference type="InterPro" id="IPR002902">
    <property type="entry name" value="GNK2"/>
</dbReference>
<dbReference type="InterPro" id="IPR011009">
    <property type="entry name" value="Kinase-like_dom_sf"/>
</dbReference>